<gene>
    <name evidence="2" type="ORF">g.8031</name>
</gene>
<name>A0A1B6GYH0_9HEMI</name>
<feature type="non-terminal residue" evidence="2">
    <location>
        <position position="110"/>
    </location>
</feature>
<dbReference type="AlphaFoldDB" id="A0A1B6GYH0"/>
<evidence type="ECO:0000313" key="2">
    <source>
        <dbReference type="EMBL" id="JAS67470.1"/>
    </source>
</evidence>
<feature type="region of interest" description="Disordered" evidence="1">
    <location>
        <begin position="90"/>
        <end position="110"/>
    </location>
</feature>
<reference evidence="2" key="1">
    <citation type="submission" date="2015-11" db="EMBL/GenBank/DDBJ databases">
        <title>De novo transcriptome assembly of four potential Pierce s Disease insect vectors from Arizona vineyards.</title>
        <authorList>
            <person name="Tassone E.E."/>
        </authorList>
    </citation>
    <scope>NUCLEOTIDE SEQUENCE</scope>
</reference>
<feature type="compositionally biased region" description="Basic and acidic residues" evidence="1">
    <location>
        <begin position="90"/>
        <end position="99"/>
    </location>
</feature>
<organism evidence="2">
    <name type="scientific">Cuerna arida</name>
    <dbReference type="NCBI Taxonomy" id="1464854"/>
    <lineage>
        <taxon>Eukaryota</taxon>
        <taxon>Metazoa</taxon>
        <taxon>Ecdysozoa</taxon>
        <taxon>Arthropoda</taxon>
        <taxon>Hexapoda</taxon>
        <taxon>Insecta</taxon>
        <taxon>Pterygota</taxon>
        <taxon>Neoptera</taxon>
        <taxon>Paraneoptera</taxon>
        <taxon>Hemiptera</taxon>
        <taxon>Auchenorrhyncha</taxon>
        <taxon>Membracoidea</taxon>
        <taxon>Cicadellidae</taxon>
        <taxon>Cicadellinae</taxon>
        <taxon>Proconiini</taxon>
        <taxon>Cuerna</taxon>
    </lineage>
</organism>
<feature type="non-terminal residue" evidence="2">
    <location>
        <position position="1"/>
    </location>
</feature>
<dbReference type="EMBL" id="GECZ01002299">
    <property type="protein sequence ID" value="JAS67470.1"/>
    <property type="molecule type" value="Transcribed_RNA"/>
</dbReference>
<evidence type="ECO:0000256" key="1">
    <source>
        <dbReference type="SAM" id="MobiDB-lite"/>
    </source>
</evidence>
<proteinExistence type="predicted"/>
<accession>A0A1B6GYH0</accession>
<sequence>RLDSTVHVINHFNVNSEPVDKLVMENISVQKKEEEACQNTRGNLNKTPPLNPFLEKQSDLEMPLSLDCTVPHHFSANSKPVDKSIAKYKSSLKDNDGPHNVESPGSVKVK</sequence>
<protein>
    <submittedName>
        <fullName evidence="2">Uncharacterized protein</fullName>
    </submittedName>
</protein>